<dbReference type="KEGG" id="rub:GBA63_17225"/>
<keyword evidence="2" id="KW-0732">Signal</keyword>
<dbReference type="EMBL" id="CP045119">
    <property type="protein sequence ID" value="QIN84197.1"/>
    <property type="molecule type" value="Genomic_DNA"/>
</dbReference>
<evidence type="ECO:0008006" key="5">
    <source>
        <dbReference type="Google" id="ProtNLM"/>
    </source>
</evidence>
<dbReference type="AlphaFoldDB" id="A0A6G8QD63"/>
<protein>
    <recommendedName>
        <fullName evidence="5">DUF5666 domain-containing protein</fullName>
    </recommendedName>
</protein>
<evidence type="ECO:0000313" key="4">
    <source>
        <dbReference type="Proteomes" id="UP000501452"/>
    </source>
</evidence>
<accession>A0A6G8QD63</accession>
<dbReference type="RefSeq" id="WP_166178139.1">
    <property type="nucleotide sequence ID" value="NZ_CP045119.1"/>
</dbReference>
<feature type="signal peptide" evidence="2">
    <location>
        <begin position="1"/>
        <end position="28"/>
    </location>
</feature>
<feature type="region of interest" description="Disordered" evidence="1">
    <location>
        <begin position="27"/>
        <end position="54"/>
    </location>
</feature>
<name>A0A6G8QD63_9ACTN</name>
<evidence type="ECO:0000256" key="1">
    <source>
        <dbReference type="SAM" id="MobiDB-lite"/>
    </source>
</evidence>
<evidence type="ECO:0000313" key="3">
    <source>
        <dbReference type="EMBL" id="QIN84197.1"/>
    </source>
</evidence>
<organism evidence="3 4">
    <name type="scientific">Rubrobacter tropicus</name>
    <dbReference type="NCBI Taxonomy" id="2653851"/>
    <lineage>
        <taxon>Bacteria</taxon>
        <taxon>Bacillati</taxon>
        <taxon>Actinomycetota</taxon>
        <taxon>Rubrobacteria</taxon>
        <taxon>Rubrobacterales</taxon>
        <taxon>Rubrobacteraceae</taxon>
        <taxon>Rubrobacter</taxon>
    </lineage>
</organism>
<dbReference type="Proteomes" id="UP000501452">
    <property type="component" value="Chromosome"/>
</dbReference>
<sequence length="151" mass="16112">MLSRLRLIVPFFALIVLLAGCGGGGGQADNAQGGGSQDGGGEEQKQSKKEARETKIGVGNVVSVKPDKRRMVVMPSREAEDAEKLTLNVRKNAEITLGSEKAEMGDIAKGQQAQVEYVVKNDVNRAISVQLFKAEEQNSGEQPSGEEEPSN</sequence>
<feature type="compositionally biased region" description="Basic and acidic residues" evidence="1">
    <location>
        <begin position="42"/>
        <end position="54"/>
    </location>
</feature>
<keyword evidence="4" id="KW-1185">Reference proteome</keyword>
<feature type="compositionally biased region" description="Gly residues" evidence="1">
    <location>
        <begin position="27"/>
        <end position="39"/>
    </location>
</feature>
<proteinExistence type="predicted"/>
<reference evidence="3 4" key="1">
    <citation type="submission" date="2019-10" db="EMBL/GenBank/DDBJ databases">
        <title>Rubrobacter sp nov SCSIO 52090 isolated from a deep-sea sediment in the South China Sea.</title>
        <authorList>
            <person name="Chen R.W."/>
        </authorList>
    </citation>
    <scope>NUCLEOTIDE SEQUENCE [LARGE SCALE GENOMIC DNA]</scope>
    <source>
        <strain evidence="3 4">SCSIO 52909</strain>
    </source>
</reference>
<gene>
    <name evidence="3" type="ORF">GBA63_17225</name>
</gene>
<evidence type="ECO:0000256" key="2">
    <source>
        <dbReference type="SAM" id="SignalP"/>
    </source>
</evidence>
<dbReference type="PROSITE" id="PS51257">
    <property type="entry name" value="PROKAR_LIPOPROTEIN"/>
    <property type="match status" value="1"/>
</dbReference>
<feature type="chain" id="PRO_5026073958" description="DUF5666 domain-containing protein" evidence="2">
    <location>
        <begin position="29"/>
        <end position="151"/>
    </location>
</feature>